<organism evidence="1 2">
    <name type="scientific">Streblomastix strix</name>
    <dbReference type="NCBI Taxonomy" id="222440"/>
    <lineage>
        <taxon>Eukaryota</taxon>
        <taxon>Metamonada</taxon>
        <taxon>Preaxostyla</taxon>
        <taxon>Oxymonadida</taxon>
        <taxon>Streblomastigidae</taxon>
        <taxon>Streblomastix</taxon>
    </lineage>
</organism>
<name>A0A5J4VPI9_9EUKA</name>
<evidence type="ECO:0000313" key="2">
    <source>
        <dbReference type="Proteomes" id="UP000324800"/>
    </source>
</evidence>
<dbReference type="EMBL" id="SNRW01005695">
    <property type="protein sequence ID" value="KAA6384568.1"/>
    <property type="molecule type" value="Genomic_DNA"/>
</dbReference>
<gene>
    <name evidence="1" type="ORF">EZS28_019905</name>
</gene>
<reference evidence="1 2" key="1">
    <citation type="submission" date="2019-03" db="EMBL/GenBank/DDBJ databases">
        <title>Single cell metagenomics reveals metabolic interactions within the superorganism composed of flagellate Streblomastix strix and complex community of Bacteroidetes bacteria on its surface.</title>
        <authorList>
            <person name="Treitli S.C."/>
            <person name="Kolisko M."/>
            <person name="Husnik F."/>
            <person name="Keeling P."/>
            <person name="Hampl V."/>
        </authorList>
    </citation>
    <scope>NUCLEOTIDE SEQUENCE [LARGE SCALE GENOMIC DNA]</scope>
    <source>
        <strain evidence="1">ST1C</strain>
    </source>
</reference>
<sequence length="153" mass="17380">MANCTIAILQMKIISKETYDASIWEQYNELQESKKNNHIIKVSNQLYSDRKTVYDDSSKHGLMYVESLNKGDNQRICSIHIEVSGIFVIGCLKAVGSGISITKLLMELTDSIFIELSCNSNIIYLNKTLGTIEDCIFSARNCVYEDFNLLNMF</sequence>
<dbReference type="AlphaFoldDB" id="A0A5J4VPI9"/>
<proteinExistence type="predicted"/>
<protein>
    <submittedName>
        <fullName evidence="1">Uncharacterized protein</fullName>
    </submittedName>
</protein>
<comment type="caution">
    <text evidence="1">The sequence shown here is derived from an EMBL/GenBank/DDBJ whole genome shotgun (WGS) entry which is preliminary data.</text>
</comment>
<dbReference type="Proteomes" id="UP000324800">
    <property type="component" value="Unassembled WGS sequence"/>
</dbReference>
<accession>A0A5J4VPI9</accession>
<evidence type="ECO:0000313" key="1">
    <source>
        <dbReference type="EMBL" id="KAA6384568.1"/>
    </source>
</evidence>